<dbReference type="Pfam" id="PF06996">
    <property type="entry name" value="T6SS_TssG"/>
    <property type="match status" value="1"/>
</dbReference>
<sequence length="328" mass="38463">MHNIDKINSAIQKEFLNSTLPMGIHLVYQYLRDIYPQKSSKELYEHIEFKSNPSLSFQKSEISNIKFIELKDKVVVQIEINFLGLFGTATPLPIHYAEEIIDDSHEDMVLVDFLNLFNHHLQKFIYSIWERHRYYIKYEDELRDNFSKYILSILGLYSQVKNRDYPLNLHKLLPFAGIISMKQRPTTAIIPIIKHYIGHDSISIDEYLISKAIVPNWQKNRVGEENCSLGEDMIIGEFSTVCNLKFRINLNDIPWNYLYDYSYQGKRLGELKYLIDFLLKEPLDFELSLNIKKSNIKKFYLNEEGAILLGVNSWIGEPIGDAKVIKEI</sequence>
<organism evidence="1">
    <name type="scientific">hydrothermal vent metagenome</name>
    <dbReference type="NCBI Taxonomy" id="652676"/>
    <lineage>
        <taxon>unclassified sequences</taxon>
        <taxon>metagenomes</taxon>
        <taxon>ecological metagenomes</taxon>
    </lineage>
</organism>
<dbReference type="PANTHER" id="PTHR35564:SF3">
    <property type="entry name" value="TYPE VI SECRETION SYSTEM BASEPLATE SUBUNIT TSSG"/>
    <property type="match status" value="1"/>
</dbReference>
<gene>
    <name evidence="1" type="ORF">MNB_SV-12-1004</name>
</gene>
<accession>A0A1W1BCT9</accession>
<protein>
    <submittedName>
        <fullName evidence="1">Uncharacterized protein ImpH/VasB</fullName>
    </submittedName>
</protein>
<evidence type="ECO:0000313" key="1">
    <source>
        <dbReference type="EMBL" id="SFV51366.1"/>
    </source>
</evidence>
<dbReference type="EMBL" id="FPHE01000018">
    <property type="protein sequence ID" value="SFV51366.1"/>
    <property type="molecule type" value="Genomic_DNA"/>
</dbReference>
<dbReference type="AlphaFoldDB" id="A0A1W1BCT9"/>
<reference evidence="1" key="1">
    <citation type="submission" date="2016-10" db="EMBL/GenBank/DDBJ databases">
        <authorList>
            <person name="de Groot N.N."/>
        </authorList>
    </citation>
    <scope>NUCLEOTIDE SEQUENCE</scope>
</reference>
<dbReference type="PANTHER" id="PTHR35564">
    <property type="match status" value="1"/>
</dbReference>
<proteinExistence type="predicted"/>
<name>A0A1W1BCT9_9ZZZZ</name>
<dbReference type="InterPro" id="IPR010732">
    <property type="entry name" value="T6SS_TssG-like"/>
</dbReference>
<dbReference type="NCBIfam" id="TIGR03347">
    <property type="entry name" value="VI_chp_1"/>
    <property type="match status" value="1"/>
</dbReference>